<dbReference type="EMBL" id="JAIWYP010000013">
    <property type="protein sequence ID" value="KAH3716388.1"/>
    <property type="molecule type" value="Genomic_DNA"/>
</dbReference>
<evidence type="ECO:0000313" key="1">
    <source>
        <dbReference type="EMBL" id="KAH3716388.1"/>
    </source>
</evidence>
<organism evidence="1 2">
    <name type="scientific">Dreissena polymorpha</name>
    <name type="common">Zebra mussel</name>
    <name type="synonym">Mytilus polymorpha</name>
    <dbReference type="NCBI Taxonomy" id="45954"/>
    <lineage>
        <taxon>Eukaryota</taxon>
        <taxon>Metazoa</taxon>
        <taxon>Spiralia</taxon>
        <taxon>Lophotrochozoa</taxon>
        <taxon>Mollusca</taxon>
        <taxon>Bivalvia</taxon>
        <taxon>Autobranchia</taxon>
        <taxon>Heteroconchia</taxon>
        <taxon>Euheterodonta</taxon>
        <taxon>Imparidentia</taxon>
        <taxon>Neoheterodontei</taxon>
        <taxon>Myida</taxon>
        <taxon>Dreissenoidea</taxon>
        <taxon>Dreissenidae</taxon>
        <taxon>Dreissena</taxon>
    </lineage>
</organism>
<name>A0A9D4HGA1_DREPO</name>
<reference evidence="1" key="2">
    <citation type="submission" date="2020-11" db="EMBL/GenBank/DDBJ databases">
        <authorList>
            <person name="McCartney M.A."/>
            <person name="Auch B."/>
            <person name="Kono T."/>
            <person name="Mallez S."/>
            <person name="Becker A."/>
            <person name="Gohl D.M."/>
            <person name="Silverstein K.A.T."/>
            <person name="Koren S."/>
            <person name="Bechman K.B."/>
            <person name="Herman A."/>
            <person name="Abrahante J.E."/>
            <person name="Garbe J."/>
        </authorList>
    </citation>
    <scope>NUCLEOTIDE SEQUENCE</scope>
    <source>
        <strain evidence="1">Duluth1</strain>
        <tissue evidence="1">Whole animal</tissue>
    </source>
</reference>
<keyword evidence="2" id="KW-1185">Reference proteome</keyword>
<gene>
    <name evidence="1" type="ORF">DPMN_059110</name>
</gene>
<evidence type="ECO:0000313" key="2">
    <source>
        <dbReference type="Proteomes" id="UP000828390"/>
    </source>
</evidence>
<dbReference type="AlphaFoldDB" id="A0A9D4HGA1"/>
<comment type="caution">
    <text evidence="1">The sequence shown here is derived from an EMBL/GenBank/DDBJ whole genome shotgun (WGS) entry which is preliminary data.</text>
</comment>
<sequence>MKLICILSCCSRLGNFVKLVDQMIVEHMFHLTKTQVTLFVRDVLDVGQTTLRDGFFKANLVFTRHGRQCCALIIEPGCGITHRLIREDTFCLKLRRDLLRKKNTIKVESVIPD</sequence>
<dbReference type="Proteomes" id="UP000828390">
    <property type="component" value="Unassembled WGS sequence"/>
</dbReference>
<protein>
    <submittedName>
        <fullName evidence="1">Uncharacterized protein</fullName>
    </submittedName>
</protein>
<reference evidence="1" key="1">
    <citation type="journal article" date="2019" name="bioRxiv">
        <title>The Genome of the Zebra Mussel, Dreissena polymorpha: A Resource for Invasive Species Research.</title>
        <authorList>
            <person name="McCartney M.A."/>
            <person name="Auch B."/>
            <person name="Kono T."/>
            <person name="Mallez S."/>
            <person name="Zhang Y."/>
            <person name="Obille A."/>
            <person name="Becker A."/>
            <person name="Abrahante J.E."/>
            <person name="Garbe J."/>
            <person name="Badalamenti J.P."/>
            <person name="Herman A."/>
            <person name="Mangelson H."/>
            <person name="Liachko I."/>
            <person name="Sullivan S."/>
            <person name="Sone E.D."/>
            <person name="Koren S."/>
            <person name="Silverstein K.A.T."/>
            <person name="Beckman K.B."/>
            <person name="Gohl D.M."/>
        </authorList>
    </citation>
    <scope>NUCLEOTIDE SEQUENCE</scope>
    <source>
        <strain evidence="1">Duluth1</strain>
        <tissue evidence="1">Whole animal</tissue>
    </source>
</reference>
<proteinExistence type="predicted"/>
<accession>A0A9D4HGA1</accession>